<feature type="coiled-coil region" evidence="6">
    <location>
        <begin position="63"/>
        <end position="90"/>
    </location>
</feature>
<dbReference type="STRING" id="1150368.SAMN02927921_01095"/>
<dbReference type="InterPro" id="IPR011010">
    <property type="entry name" value="DNA_brk_join_enz"/>
</dbReference>
<evidence type="ECO:0000256" key="6">
    <source>
        <dbReference type="SAM" id="Coils"/>
    </source>
</evidence>
<evidence type="ECO:0000256" key="3">
    <source>
        <dbReference type="ARBA" id="ARBA00023125"/>
    </source>
</evidence>
<dbReference type="RefSeq" id="WP_013072776.1">
    <property type="nucleotide sequence ID" value="NZ_FPJE01000005.1"/>
</dbReference>
<dbReference type="Gene3D" id="1.10.443.10">
    <property type="entry name" value="Intergrase catalytic core"/>
    <property type="match status" value="1"/>
</dbReference>
<keyword evidence="4" id="KW-0233">DNA recombination</keyword>
<reference evidence="8 9" key="1">
    <citation type="submission" date="2016-11" db="EMBL/GenBank/DDBJ databases">
        <authorList>
            <person name="Jaros S."/>
            <person name="Januszkiewicz K."/>
            <person name="Wedrychowicz H."/>
        </authorList>
    </citation>
    <scope>NUCLEOTIDE SEQUENCE [LARGE SCALE GENOMIC DNA]</scope>
    <source>
        <strain evidence="8 9">CGMCC 1.12145</strain>
    </source>
</reference>
<organism evidence="8 9">
    <name type="scientific">Sinomicrobium oceani</name>
    <dbReference type="NCBI Taxonomy" id="1150368"/>
    <lineage>
        <taxon>Bacteria</taxon>
        <taxon>Pseudomonadati</taxon>
        <taxon>Bacteroidota</taxon>
        <taxon>Flavobacteriia</taxon>
        <taxon>Flavobacteriales</taxon>
        <taxon>Flavobacteriaceae</taxon>
        <taxon>Sinomicrobium</taxon>
    </lineage>
</organism>
<dbReference type="InterPro" id="IPR013762">
    <property type="entry name" value="Integrase-like_cat_sf"/>
</dbReference>
<feature type="domain" description="Core-binding (CB)" evidence="7">
    <location>
        <begin position="103"/>
        <end position="187"/>
    </location>
</feature>
<dbReference type="AlphaFoldDB" id="A0A1K1NBH3"/>
<dbReference type="SUPFAM" id="SSF56349">
    <property type="entry name" value="DNA breaking-rejoining enzymes"/>
    <property type="match status" value="1"/>
</dbReference>
<name>A0A1K1NBH3_9FLAO</name>
<evidence type="ECO:0000256" key="5">
    <source>
        <dbReference type="PROSITE-ProRule" id="PRU01248"/>
    </source>
</evidence>
<evidence type="ECO:0000313" key="8">
    <source>
        <dbReference type="EMBL" id="SFW32699.1"/>
    </source>
</evidence>
<dbReference type="PANTHER" id="PTHR30349:SF64">
    <property type="entry name" value="PROPHAGE INTEGRASE INTD-RELATED"/>
    <property type="match status" value="1"/>
</dbReference>
<dbReference type="InterPro" id="IPR010998">
    <property type="entry name" value="Integrase_recombinase_N"/>
</dbReference>
<dbReference type="GO" id="GO:0015074">
    <property type="term" value="P:DNA integration"/>
    <property type="evidence" value="ECO:0007669"/>
    <property type="project" value="UniProtKB-KW"/>
</dbReference>
<dbReference type="EMBL" id="FPJE01000005">
    <property type="protein sequence ID" value="SFW32699.1"/>
    <property type="molecule type" value="Genomic_DNA"/>
</dbReference>
<dbReference type="Pfam" id="PF17293">
    <property type="entry name" value="Arm-DNA-bind_5"/>
    <property type="match status" value="1"/>
</dbReference>
<dbReference type="OrthoDB" id="1068680at2"/>
<evidence type="ECO:0000259" key="7">
    <source>
        <dbReference type="PROSITE" id="PS51900"/>
    </source>
</evidence>
<dbReference type="InterPro" id="IPR035386">
    <property type="entry name" value="Arm-DNA-bind_5"/>
</dbReference>
<protein>
    <submittedName>
        <fullName evidence="8">Site-specific recombinase XerD</fullName>
    </submittedName>
</protein>
<dbReference type="PANTHER" id="PTHR30349">
    <property type="entry name" value="PHAGE INTEGRASE-RELATED"/>
    <property type="match status" value="1"/>
</dbReference>
<proteinExistence type="inferred from homology"/>
<dbReference type="InterPro" id="IPR044068">
    <property type="entry name" value="CB"/>
</dbReference>
<dbReference type="Gene3D" id="1.10.150.130">
    <property type="match status" value="1"/>
</dbReference>
<dbReference type="PROSITE" id="PS51900">
    <property type="entry name" value="CB"/>
    <property type="match status" value="1"/>
</dbReference>
<dbReference type="InterPro" id="IPR050090">
    <property type="entry name" value="Tyrosine_recombinase_XerCD"/>
</dbReference>
<dbReference type="InterPro" id="IPR025269">
    <property type="entry name" value="SAM-like_dom"/>
</dbReference>
<keyword evidence="2" id="KW-0229">DNA integration</keyword>
<evidence type="ECO:0000313" key="9">
    <source>
        <dbReference type="Proteomes" id="UP000182248"/>
    </source>
</evidence>
<sequence>MSSNAKIVLRKKPNSKGLYPLAVRITKNRRSTYQYIGHYIDIEDWDEKNIRVRKSNSNADSLNKLLSQELSNANKALIDLQSEHKDASANQIKKEIYASGNSATFFELAQEHLDELEIAEKLNRLSTDSALVSYIIKFNKSKQLAFQEINERFLKKLMIYLKAKHELSETSVMNILVLIRLLFNRAIKLKIVSRELYPFGGDKIKIKFPETSKVGLNIIEVRAIEALENLTLSEIHTRNVWLFSFNFAGMRVTDVLWTKWSDIYDKRLHYRMNKNSKLLSLKIPDKVFKILDYYKEDKRYATDFVFPELKKANLDDAKDVYNKRKTATKKFNDNLKSIAKKAKIDKKITMHIARHTFGNIAGDTIHPFMLQKLYRHSDLKTTLNYQANFIHKEADDALDSVVNF</sequence>
<evidence type="ECO:0000256" key="1">
    <source>
        <dbReference type="ARBA" id="ARBA00008857"/>
    </source>
</evidence>
<keyword evidence="9" id="KW-1185">Reference proteome</keyword>
<evidence type="ECO:0000256" key="2">
    <source>
        <dbReference type="ARBA" id="ARBA00022908"/>
    </source>
</evidence>
<keyword evidence="6" id="KW-0175">Coiled coil</keyword>
<keyword evidence="3 5" id="KW-0238">DNA-binding</keyword>
<dbReference type="GO" id="GO:0003677">
    <property type="term" value="F:DNA binding"/>
    <property type="evidence" value="ECO:0007669"/>
    <property type="project" value="UniProtKB-UniRule"/>
</dbReference>
<comment type="similarity">
    <text evidence="1">Belongs to the 'phage' integrase family.</text>
</comment>
<dbReference type="Pfam" id="PF00589">
    <property type="entry name" value="Phage_integrase"/>
    <property type="match status" value="1"/>
</dbReference>
<dbReference type="GO" id="GO:0006310">
    <property type="term" value="P:DNA recombination"/>
    <property type="evidence" value="ECO:0007669"/>
    <property type="project" value="UniProtKB-KW"/>
</dbReference>
<dbReference type="Pfam" id="PF13102">
    <property type="entry name" value="Phage_int_SAM_5"/>
    <property type="match status" value="1"/>
</dbReference>
<dbReference type="Proteomes" id="UP000182248">
    <property type="component" value="Unassembled WGS sequence"/>
</dbReference>
<accession>A0A1K1NBH3</accession>
<evidence type="ECO:0000256" key="4">
    <source>
        <dbReference type="ARBA" id="ARBA00023172"/>
    </source>
</evidence>
<dbReference type="InterPro" id="IPR002104">
    <property type="entry name" value="Integrase_catalytic"/>
</dbReference>
<gene>
    <name evidence="8" type="ORF">SAMN02927921_01095</name>
</gene>